<dbReference type="Pfam" id="PF01544">
    <property type="entry name" value="CorA"/>
    <property type="match status" value="1"/>
</dbReference>
<dbReference type="GO" id="GO:0046873">
    <property type="term" value="F:metal ion transmembrane transporter activity"/>
    <property type="evidence" value="ECO:0007669"/>
    <property type="project" value="InterPro"/>
</dbReference>
<dbReference type="InterPro" id="IPR047199">
    <property type="entry name" value="CorA-like"/>
</dbReference>
<evidence type="ECO:0000256" key="4">
    <source>
        <dbReference type="ARBA" id="ARBA00022989"/>
    </source>
</evidence>
<dbReference type="SUPFAM" id="SSF144083">
    <property type="entry name" value="Magnesium transport protein CorA, transmembrane region"/>
    <property type="match status" value="1"/>
</dbReference>
<keyword evidence="4 6" id="KW-1133">Transmembrane helix</keyword>
<gene>
    <name evidence="7" type="ORF">UY19_C0007G0008</name>
</gene>
<dbReference type="PANTHER" id="PTHR47891">
    <property type="entry name" value="TRANSPORTER-RELATED"/>
    <property type="match status" value="1"/>
</dbReference>
<sequence length="306" mass="34806">MIEIYRKSLKDAHIQKGSVVQKGSWVFVTDPSEHEMEFLTDDLKLEHGHISDALDPFEVPRFEVEGSMMYIFLRFPYEERGVIQTAPILFVVAEDFIVTVARERRAIFDDFLSGKIEFATTQKEKFLLLFFIKINLLYQSYLHAINKDIRVKQSNVAKITNQDIIAFVDRERVMNDFVTSLVPAGKIYKTLLGKQYLAFIKEDSDVVEDLMLSNEEAVDICNTSIKAISNIREAYSTILTNDLNKTMKFLAGVTILLTLPTMIASVFGMNVPLPMQSNPMAFLGVMGLIVVVSAIAFAIFSKKDWF</sequence>
<dbReference type="InterPro" id="IPR045863">
    <property type="entry name" value="CorA_TM1_TM2"/>
</dbReference>
<evidence type="ECO:0000313" key="7">
    <source>
        <dbReference type="EMBL" id="KKU89922.1"/>
    </source>
</evidence>
<organism evidence="7 8">
    <name type="scientific">Candidatus Wolfebacteria bacterium GW2011_GWA2_47_9b</name>
    <dbReference type="NCBI Taxonomy" id="1619005"/>
    <lineage>
        <taxon>Bacteria</taxon>
        <taxon>Candidatus Wolfeibacteriota</taxon>
    </lineage>
</organism>
<keyword evidence="3 6" id="KW-0812">Transmembrane</keyword>
<dbReference type="SUPFAM" id="SSF143865">
    <property type="entry name" value="CorA soluble domain-like"/>
    <property type="match status" value="1"/>
</dbReference>
<dbReference type="Gene3D" id="3.30.460.20">
    <property type="entry name" value="CorA soluble domain-like"/>
    <property type="match status" value="1"/>
</dbReference>
<dbReference type="AlphaFoldDB" id="A0A0G1U742"/>
<protein>
    <submittedName>
        <fullName evidence="7">Mg2 transporter protein CorA family protein</fullName>
    </submittedName>
</protein>
<dbReference type="PANTHER" id="PTHR47891:SF2">
    <property type="entry name" value="MAGNESIUM AND COBALT TRANSPORTER"/>
    <property type="match status" value="1"/>
</dbReference>
<evidence type="ECO:0000256" key="2">
    <source>
        <dbReference type="ARBA" id="ARBA00009765"/>
    </source>
</evidence>
<feature type="transmembrane region" description="Helical" evidence="6">
    <location>
        <begin position="249"/>
        <end position="268"/>
    </location>
</feature>
<dbReference type="InterPro" id="IPR002523">
    <property type="entry name" value="MgTranspt_CorA/ZnTranspt_ZntB"/>
</dbReference>
<evidence type="ECO:0000313" key="8">
    <source>
        <dbReference type="Proteomes" id="UP000033882"/>
    </source>
</evidence>
<proteinExistence type="inferred from homology"/>
<comment type="similarity">
    <text evidence="2">Belongs to the CorA metal ion transporter (MIT) (TC 1.A.35) family.</text>
</comment>
<dbReference type="EMBL" id="LCPB01000007">
    <property type="protein sequence ID" value="KKU89922.1"/>
    <property type="molecule type" value="Genomic_DNA"/>
</dbReference>
<accession>A0A0G1U742</accession>
<dbReference type="InterPro" id="IPR045861">
    <property type="entry name" value="CorA_cytoplasmic_dom"/>
</dbReference>
<evidence type="ECO:0000256" key="5">
    <source>
        <dbReference type="ARBA" id="ARBA00023136"/>
    </source>
</evidence>
<keyword evidence="5 6" id="KW-0472">Membrane</keyword>
<comment type="caution">
    <text evidence="7">The sequence shown here is derived from an EMBL/GenBank/DDBJ whole genome shotgun (WGS) entry which is preliminary data.</text>
</comment>
<dbReference type="GO" id="GO:0016020">
    <property type="term" value="C:membrane"/>
    <property type="evidence" value="ECO:0007669"/>
    <property type="project" value="UniProtKB-SubCell"/>
</dbReference>
<reference evidence="7 8" key="1">
    <citation type="journal article" date="2015" name="Nature">
        <title>rRNA introns, odd ribosomes, and small enigmatic genomes across a large radiation of phyla.</title>
        <authorList>
            <person name="Brown C.T."/>
            <person name="Hug L.A."/>
            <person name="Thomas B.C."/>
            <person name="Sharon I."/>
            <person name="Castelle C.J."/>
            <person name="Singh A."/>
            <person name="Wilkins M.J."/>
            <person name="Williams K.H."/>
            <person name="Banfield J.F."/>
        </authorList>
    </citation>
    <scope>NUCLEOTIDE SEQUENCE [LARGE SCALE GENOMIC DNA]</scope>
</reference>
<comment type="subcellular location">
    <subcellularLocation>
        <location evidence="1">Membrane</location>
        <topology evidence="1">Multi-pass membrane protein</topology>
    </subcellularLocation>
</comment>
<dbReference type="Gene3D" id="1.20.58.340">
    <property type="entry name" value="Magnesium transport protein CorA, transmembrane region"/>
    <property type="match status" value="1"/>
</dbReference>
<evidence type="ECO:0000256" key="1">
    <source>
        <dbReference type="ARBA" id="ARBA00004141"/>
    </source>
</evidence>
<evidence type="ECO:0000256" key="3">
    <source>
        <dbReference type="ARBA" id="ARBA00022692"/>
    </source>
</evidence>
<dbReference type="CDD" id="cd12827">
    <property type="entry name" value="EcCorA_ZntB-like_u2"/>
    <property type="match status" value="1"/>
</dbReference>
<dbReference type="Proteomes" id="UP000033882">
    <property type="component" value="Unassembled WGS sequence"/>
</dbReference>
<name>A0A0G1U742_9BACT</name>
<feature type="transmembrane region" description="Helical" evidence="6">
    <location>
        <begin position="280"/>
        <end position="300"/>
    </location>
</feature>
<evidence type="ECO:0000256" key="6">
    <source>
        <dbReference type="SAM" id="Phobius"/>
    </source>
</evidence>